<dbReference type="InterPro" id="IPR001932">
    <property type="entry name" value="PPM-type_phosphatase-like_dom"/>
</dbReference>
<dbReference type="Proteomes" id="UP001592531">
    <property type="component" value="Unassembled WGS sequence"/>
</dbReference>
<accession>A0ABV6VUS8</accession>
<proteinExistence type="predicted"/>
<reference evidence="2 3" key="1">
    <citation type="submission" date="2024-09" db="EMBL/GenBank/DDBJ databases">
        <authorList>
            <person name="Lee S.D."/>
        </authorList>
    </citation>
    <scope>NUCLEOTIDE SEQUENCE [LARGE SCALE GENOMIC DNA]</scope>
    <source>
        <strain evidence="2 3">N8-3</strain>
    </source>
</reference>
<organism evidence="2 3">
    <name type="scientific">Streptacidiphilus cavernicola</name>
    <dbReference type="NCBI Taxonomy" id="3342716"/>
    <lineage>
        <taxon>Bacteria</taxon>
        <taxon>Bacillati</taxon>
        <taxon>Actinomycetota</taxon>
        <taxon>Actinomycetes</taxon>
        <taxon>Kitasatosporales</taxon>
        <taxon>Streptomycetaceae</taxon>
        <taxon>Streptacidiphilus</taxon>
    </lineage>
</organism>
<dbReference type="EMBL" id="JBHFAB010000007">
    <property type="protein sequence ID" value="MFC1417277.1"/>
    <property type="molecule type" value="Genomic_DNA"/>
</dbReference>
<name>A0ABV6VUS8_9ACTN</name>
<comment type="caution">
    <text evidence="2">The sequence shown here is derived from an EMBL/GenBank/DDBJ whole genome shotgun (WGS) entry which is preliminary data.</text>
</comment>
<keyword evidence="3" id="KW-1185">Reference proteome</keyword>
<dbReference type="Pfam" id="PF13672">
    <property type="entry name" value="PP2C_2"/>
    <property type="match status" value="1"/>
</dbReference>
<dbReference type="SUPFAM" id="SSF81606">
    <property type="entry name" value="PP2C-like"/>
    <property type="match status" value="1"/>
</dbReference>
<evidence type="ECO:0000313" key="3">
    <source>
        <dbReference type="Proteomes" id="UP001592531"/>
    </source>
</evidence>
<dbReference type="Gene3D" id="3.60.40.10">
    <property type="entry name" value="PPM-type phosphatase domain"/>
    <property type="match status" value="1"/>
</dbReference>
<dbReference type="RefSeq" id="WP_380535253.1">
    <property type="nucleotide sequence ID" value="NZ_JBHFAB010000007.1"/>
</dbReference>
<dbReference type="InterPro" id="IPR036457">
    <property type="entry name" value="PPM-type-like_dom_sf"/>
</dbReference>
<sequence length="248" mass="26571">MQVSYVCRAGPDTAVNEDFVLASERFVVVLDGATASGLPTGCVHDVAWLVGRLGGQLAALLIERPELALPETLRQGIVNTRALHGGCDLTNPDSPSSTVALVREREGVLDCLVLADSPVVLETTAGEIVEVSDDRVARLPACDRVALSRLRNSDQGFWVAGSRPEAADRAVVLSLPAAEVRRFAVVTDGVSRLVERYGWSWLRLLDALEQEGPDSVVRAVRAAEHATAPGAYRGKRHDDVTAVFGLVR</sequence>
<evidence type="ECO:0000313" key="2">
    <source>
        <dbReference type="EMBL" id="MFC1417277.1"/>
    </source>
</evidence>
<evidence type="ECO:0000259" key="1">
    <source>
        <dbReference type="Pfam" id="PF13672"/>
    </source>
</evidence>
<gene>
    <name evidence="2" type="ORF">ACEZDE_11545</name>
</gene>
<feature type="domain" description="PPM-type phosphatase" evidence="1">
    <location>
        <begin position="23"/>
        <end position="212"/>
    </location>
</feature>
<protein>
    <submittedName>
        <fullName evidence="2">Protein phosphatase 2C domain-containing protein</fullName>
    </submittedName>
</protein>